<reference evidence="8" key="1">
    <citation type="submission" date="2015-07" db="EMBL/GenBank/DDBJ databases">
        <title>Genome Of Nitrogen-Fixing Cyanobacterium Nostoc piscinale CENA21 From Solimoes/Amazon River Floodplain Sediments And Comparative Genomics To Uncover Biosynthetic Natural Products Potential.</title>
        <authorList>
            <person name="Leao T.F."/>
            <person name="Leao P.N."/>
            <person name="Guimaraes P.I."/>
            <person name="de Melo A.G.C."/>
            <person name="Ramos R.T.J."/>
            <person name="Silva A."/>
            <person name="Fiore M.F."/>
            <person name="Schneider M.P.C."/>
        </authorList>
    </citation>
    <scope>NUCLEOTIDE SEQUENCE [LARGE SCALE GENOMIC DNA]</scope>
    <source>
        <strain evidence="8">CENA21</strain>
    </source>
</reference>
<organism evidence="7 8">
    <name type="scientific">Nostoc piscinale CENA21</name>
    <dbReference type="NCBI Taxonomy" id="224013"/>
    <lineage>
        <taxon>Bacteria</taxon>
        <taxon>Bacillati</taxon>
        <taxon>Cyanobacteriota</taxon>
        <taxon>Cyanophyceae</taxon>
        <taxon>Nostocales</taxon>
        <taxon>Nostocaceae</taxon>
        <taxon>Nostoc</taxon>
    </lineage>
</organism>
<dbReference type="EMBL" id="CP012036">
    <property type="protein sequence ID" value="ALF55719.1"/>
    <property type="molecule type" value="Genomic_DNA"/>
</dbReference>
<feature type="active site" description="O-(5'-phospho-DNA)-serine intermediate" evidence="4 5">
    <location>
        <position position="11"/>
    </location>
</feature>
<name>A0A0M4TY10_9NOSO</name>
<evidence type="ECO:0000256" key="3">
    <source>
        <dbReference type="ARBA" id="ARBA00023172"/>
    </source>
</evidence>
<evidence type="ECO:0000256" key="1">
    <source>
        <dbReference type="ARBA" id="ARBA00022908"/>
    </source>
</evidence>
<evidence type="ECO:0000256" key="2">
    <source>
        <dbReference type="ARBA" id="ARBA00023125"/>
    </source>
</evidence>
<dbReference type="AlphaFoldDB" id="A0A0M4TY10"/>
<dbReference type="KEGG" id="npz:ACX27_27305"/>
<dbReference type="STRING" id="224013.ACX27_27305"/>
<dbReference type="GO" id="GO:0015074">
    <property type="term" value="P:DNA integration"/>
    <property type="evidence" value="ECO:0007669"/>
    <property type="project" value="UniProtKB-KW"/>
</dbReference>
<keyword evidence="1" id="KW-0229">DNA integration</keyword>
<dbReference type="SMART" id="SM00857">
    <property type="entry name" value="Resolvase"/>
    <property type="match status" value="1"/>
</dbReference>
<keyword evidence="3" id="KW-0233">DNA recombination</keyword>
<accession>A0A0M4TY10</accession>
<protein>
    <recommendedName>
        <fullName evidence="6">Resolvase/invertase-type recombinase catalytic domain-containing protein</fullName>
    </recommendedName>
</protein>
<dbReference type="Gene3D" id="3.40.50.1390">
    <property type="entry name" value="Resolvase, N-terminal catalytic domain"/>
    <property type="match status" value="1"/>
</dbReference>
<dbReference type="OrthoDB" id="429403at2"/>
<dbReference type="PROSITE" id="PS51736">
    <property type="entry name" value="RECOMBINASES_3"/>
    <property type="match status" value="1"/>
</dbReference>
<dbReference type="GO" id="GO:0000150">
    <property type="term" value="F:DNA strand exchange activity"/>
    <property type="evidence" value="ECO:0007669"/>
    <property type="project" value="InterPro"/>
</dbReference>
<evidence type="ECO:0000259" key="6">
    <source>
        <dbReference type="PROSITE" id="PS51736"/>
    </source>
</evidence>
<dbReference type="PANTHER" id="PTHR30461">
    <property type="entry name" value="DNA-INVERTASE FROM LAMBDOID PROPHAGE"/>
    <property type="match status" value="1"/>
</dbReference>
<evidence type="ECO:0000313" key="8">
    <source>
        <dbReference type="Proteomes" id="UP000062645"/>
    </source>
</evidence>
<dbReference type="PATRIC" id="fig|224013.5.peg.6534"/>
<keyword evidence="2" id="KW-0238">DNA-binding</keyword>
<dbReference type="PROSITE" id="PS00397">
    <property type="entry name" value="RECOMBINASES_1"/>
    <property type="match status" value="1"/>
</dbReference>
<dbReference type="Pfam" id="PF00239">
    <property type="entry name" value="Resolvase"/>
    <property type="match status" value="1"/>
</dbReference>
<proteinExistence type="predicted"/>
<dbReference type="GO" id="GO:0003677">
    <property type="term" value="F:DNA binding"/>
    <property type="evidence" value="ECO:0007669"/>
    <property type="project" value="UniProtKB-KW"/>
</dbReference>
<evidence type="ECO:0000313" key="7">
    <source>
        <dbReference type="EMBL" id="ALF55719.1"/>
    </source>
</evidence>
<dbReference type="InterPro" id="IPR038109">
    <property type="entry name" value="DNA_bind_recomb_sf"/>
</dbReference>
<dbReference type="CDD" id="cd03768">
    <property type="entry name" value="SR_ResInv"/>
    <property type="match status" value="1"/>
</dbReference>
<reference evidence="7 8" key="2">
    <citation type="journal article" date="2016" name="Genome Announc.">
        <title>Draft Genome Sequence of the N2-Fixing Cyanobacterium Nostoc piscinale CENA21, Isolated from the Brazilian Amazon Floodplain.</title>
        <authorList>
            <person name="Leao T."/>
            <person name="Guimaraes P.I."/>
            <person name="de Melo A.G."/>
            <person name="Ramos R.T."/>
            <person name="Leao P.N."/>
            <person name="Silva A."/>
            <person name="Fiore M.F."/>
            <person name="Schneider M.P."/>
        </authorList>
    </citation>
    <scope>NUCLEOTIDE SEQUENCE [LARGE SCALE GENOMIC DNA]</scope>
    <source>
        <strain evidence="7 8">CENA21</strain>
    </source>
</reference>
<dbReference type="RefSeq" id="WP_062297147.1">
    <property type="nucleotide sequence ID" value="NZ_CP012036.1"/>
</dbReference>
<gene>
    <name evidence="7" type="ORF">ACX27_27305</name>
</gene>
<dbReference type="InterPro" id="IPR036162">
    <property type="entry name" value="Resolvase-like_N_sf"/>
</dbReference>
<dbReference type="InterPro" id="IPR006119">
    <property type="entry name" value="Resolv_N"/>
</dbReference>
<sequence>MAKTIGYARVSSREQALDSHALEQQKERLKLAGAEEIYVDVESGYKGRKRSQLEQVMNLVRSRQVSEVIVTRIDRLSRKGKQSFALFDDFLEAGVTLRALDEPFDLSSPSGKFAAGMLAVLAQHHSDQKSQAVKHGWQHLRNRKVAMNPPFGYCKVDDGYRLDYQPFLCLLSNKEERSRGEVAIEIIKAFFEGRSLRSCLRIINERYGIQTFAHHHKTGGLLTRGLFRFSAGGLRNWLTSPVLRGHTCYLRNRGKASADIHYNTHPDQAILTELQLQEIEQMLTHNRQVRGYGQKGQKYPLSGLVFCGECRSSCYSCKGSRGKNQPGYNYYFQCKNWRVRSCNQKKSSGDAQN</sequence>
<evidence type="ECO:0000256" key="5">
    <source>
        <dbReference type="PROSITE-ProRule" id="PRU10137"/>
    </source>
</evidence>
<feature type="domain" description="Resolvase/invertase-type recombinase catalytic" evidence="6">
    <location>
        <begin position="3"/>
        <end position="144"/>
    </location>
</feature>
<evidence type="ECO:0000256" key="4">
    <source>
        <dbReference type="PIRSR" id="PIRSR606118-50"/>
    </source>
</evidence>
<dbReference type="Gene3D" id="3.90.1750.20">
    <property type="entry name" value="Putative Large Serine Recombinase, Chain B, Domain 2"/>
    <property type="match status" value="1"/>
</dbReference>
<keyword evidence="8" id="KW-1185">Reference proteome</keyword>
<dbReference type="InterPro" id="IPR050639">
    <property type="entry name" value="SSR_resolvase"/>
</dbReference>
<dbReference type="SUPFAM" id="SSF53041">
    <property type="entry name" value="Resolvase-like"/>
    <property type="match status" value="1"/>
</dbReference>
<dbReference type="InterPro" id="IPR006118">
    <property type="entry name" value="Recombinase_CS"/>
</dbReference>
<dbReference type="Proteomes" id="UP000062645">
    <property type="component" value="Chromosome"/>
</dbReference>
<dbReference type="PANTHER" id="PTHR30461:SF2">
    <property type="entry name" value="SERINE RECOMBINASE PINE-RELATED"/>
    <property type="match status" value="1"/>
</dbReference>